<proteinExistence type="predicted"/>
<comment type="caution">
    <text evidence="1">The sequence shown here is derived from an EMBL/GenBank/DDBJ whole genome shotgun (WGS) entry which is preliminary data.</text>
</comment>
<evidence type="ECO:0000313" key="2">
    <source>
        <dbReference type="Proteomes" id="UP000269493"/>
    </source>
</evidence>
<protein>
    <submittedName>
        <fullName evidence="1">Uncharacterized protein</fullName>
    </submittedName>
</protein>
<dbReference type="AlphaFoldDB" id="A0A495VIJ5"/>
<feature type="non-terminal residue" evidence="1">
    <location>
        <position position="1"/>
    </location>
</feature>
<name>A0A495VIJ5_9BACT</name>
<dbReference type="Proteomes" id="UP000269493">
    <property type="component" value="Unassembled WGS sequence"/>
</dbReference>
<gene>
    <name evidence="1" type="ORF">BC742_2768</name>
</gene>
<evidence type="ECO:0000313" key="1">
    <source>
        <dbReference type="EMBL" id="RKT49209.1"/>
    </source>
</evidence>
<reference evidence="1 2" key="1">
    <citation type="submission" date="2018-10" db="EMBL/GenBank/DDBJ databases">
        <title>Genomic Encyclopedia of Archaeal and Bacterial Type Strains, Phase II (KMG-II): from individual species to whole genera.</title>
        <authorList>
            <person name="Goeker M."/>
        </authorList>
    </citation>
    <scope>NUCLEOTIDE SEQUENCE [LARGE SCALE GENOMIC DNA]</scope>
    <source>
        <strain evidence="1 2">NSB1</strain>
    </source>
</reference>
<keyword evidence="2" id="KW-1185">Reference proteome</keyword>
<organism evidence="1 2">
    <name type="scientific">Coprobacter fastidiosus NSB1 = JCM 33896</name>
    <dbReference type="NCBI Taxonomy" id="1349822"/>
    <lineage>
        <taxon>Bacteria</taxon>
        <taxon>Pseudomonadati</taxon>
        <taxon>Bacteroidota</taxon>
        <taxon>Bacteroidia</taxon>
        <taxon>Bacteroidales</taxon>
        <taxon>Barnesiellaceae</taxon>
        <taxon>Coprobacter</taxon>
    </lineage>
</organism>
<sequence length="36" mass="4174">KKAKKNLEVRVKVLTFAHAFRERGAVIEKRGIFFGE</sequence>
<dbReference type="EMBL" id="RBXN01000015">
    <property type="protein sequence ID" value="RKT49209.1"/>
    <property type="molecule type" value="Genomic_DNA"/>
</dbReference>
<accession>A0A495VIJ5</accession>